<comment type="caution">
    <text evidence="1">The sequence shown here is derived from an EMBL/GenBank/DDBJ whole genome shotgun (WGS) entry which is preliminary data.</text>
</comment>
<keyword evidence="2" id="KW-1185">Reference proteome</keyword>
<protein>
    <submittedName>
        <fullName evidence="1">Uncharacterized protein</fullName>
    </submittedName>
</protein>
<dbReference type="EMBL" id="JBHFAB010000030">
    <property type="protein sequence ID" value="MFC1420777.1"/>
    <property type="molecule type" value="Genomic_DNA"/>
</dbReference>
<accession>A0ABV6W446</accession>
<evidence type="ECO:0000313" key="2">
    <source>
        <dbReference type="Proteomes" id="UP001592531"/>
    </source>
</evidence>
<sequence length="116" mass="12896">MGTSRTTYLAFGIQIPDAEPEELQEKLHGSGLGYLHAGDHIKSMTFLVTECHTVDLGTFRIIRPEVHPAEQVSEWIRMLRDGATRLGITNMRPPGWFVVPDLRAISVTDVPAEAAR</sequence>
<dbReference type="Proteomes" id="UP001592531">
    <property type="component" value="Unassembled WGS sequence"/>
</dbReference>
<reference evidence="1 2" key="1">
    <citation type="submission" date="2024-09" db="EMBL/GenBank/DDBJ databases">
        <authorList>
            <person name="Lee S.D."/>
        </authorList>
    </citation>
    <scope>NUCLEOTIDE SEQUENCE [LARGE SCALE GENOMIC DNA]</scope>
    <source>
        <strain evidence="1 2">N8-3</strain>
    </source>
</reference>
<evidence type="ECO:0000313" key="1">
    <source>
        <dbReference type="EMBL" id="MFC1420777.1"/>
    </source>
</evidence>
<name>A0ABV6W446_9ACTN</name>
<dbReference type="RefSeq" id="WP_380542687.1">
    <property type="nucleotide sequence ID" value="NZ_JBHFAB010000030.1"/>
</dbReference>
<gene>
    <name evidence="1" type="ORF">ACEZDE_29645</name>
</gene>
<organism evidence="1 2">
    <name type="scientific">Streptacidiphilus cavernicola</name>
    <dbReference type="NCBI Taxonomy" id="3342716"/>
    <lineage>
        <taxon>Bacteria</taxon>
        <taxon>Bacillati</taxon>
        <taxon>Actinomycetota</taxon>
        <taxon>Actinomycetes</taxon>
        <taxon>Kitasatosporales</taxon>
        <taxon>Streptomycetaceae</taxon>
        <taxon>Streptacidiphilus</taxon>
    </lineage>
</organism>
<proteinExistence type="predicted"/>